<dbReference type="InterPro" id="IPR017850">
    <property type="entry name" value="Alkaline_phosphatase_core_sf"/>
</dbReference>
<dbReference type="Pfam" id="PF00884">
    <property type="entry name" value="Sulfatase"/>
    <property type="match status" value="1"/>
</dbReference>
<dbReference type="PROSITE" id="PS00149">
    <property type="entry name" value="SULFATASE_2"/>
    <property type="match status" value="1"/>
</dbReference>
<evidence type="ECO:0000256" key="3">
    <source>
        <dbReference type="ARBA" id="ARBA00022801"/>
    </source>
</evidence>
<protein>
    <submittedName>
        <fullName evidence="6">Sulfatase-like hydrolase/transferase</fullName>
    </submittedName>
</protein>
<dbReference type="EMBL" id="WHLY01000002">
    <property type="protein sequence ID" value="MPR33422.1"/>
    <property type="molecule type" value="Genomic_DNA"/>
</dbReference>
<comment type="caution">
    <text evidence="6">The sequence shown here is derived from an EMBL/GenBank/DDBJ whole genome shotgun (WGS) entry which is preliminary data.</text>
</comment>
<dbReference type="PANTHER" id="PTHR42693:SF53">
    <property type="entry name" value="ENDO-4-O-SULFATASE"/>
    <property type="match status" value="1"/>
</dbReference>
<proteinExistence type="inferred from homology"/>
<dbReference type="CDD" id="cd16144">
    <property type="entry name" value="ARS_like"/>
    <property type="match status" value="1"/>
</dbReference>
<comment type="similarity">
    <text evidence="1">Belongs to the sulfatase family.</text>
</comment>
<feature type="domain" description="Sulfatase N-terminal" evidence="5">
    <location>
        <begin position="27"/>
        <end position="349"/>
    </location>
</feature>
<gene>
    <name evidence="6" type="ORF">GBK04_08615</name>
</gene>
<keyword evidence="2" id="KW-0479">Metal-binding</keyword>
<dbReference type="GO" id="GO:0016740">
    <property type="term" value="F:transferase activity"/>
    <property type="evidence" value="ECO:0007669"/>
    <property type="project" value="UniProtKB-KW"/>
</dbReference>
<dbReference type="InterPro" id="IPR000917">
    <property type="entry name" value="Sulfatase_N"/>
</dbReference>
<dbReference type="RefSeq" id="WP_152758654.1">
    <property type="nucleotide sequence ID" value="NZ_WHLY01000002.1"/>
</dbReference>
<evidence type="ECO:0000256" key="2">
    <source>
        <dbReference type="ARBA" id="ARBA00022723"/>
    </source>
</evidence>
<evidence type="ECO:0000256" key="1">
    <source>
        <dbReference type="ARBA" id="ARBA00008779"/>
    </source>
</evidence>
<dbReference type="GO" id="GO:0004065">
    <property type="term" value="F:arylsulfatase activity"/>
    <property type="evidence" value="ECO:0007669"/>
    <property type="project" value="TreeGrafter"/>
</dbReference>
<organism evidence="6 7">
    <name type="scientific">Salmonirosea aquatica</name>
    <dbReference type="NCBI Taxonomy" id="2654236"/>
    <lineage>
        <taxon>Bacteria</taxon>
        <taxon>Pseudomonadati</taxon>
        <taxon>Bacteroidota</taxon>
        <taxon>Cytophagia</taxon>
        <taxon>Cytophagales</taxon>
        <taxon>Spirosomataceae</taxon>
        <taxon>Salmonirosea</taxon>
    </lineage>
</organism>
<evidence type="ECO:0000259" key="5">
    <source>
        <dbReference type="Pfam" id="PF00884"/>
    </source>
</evidence>
<evidence type="ECO:0000256" key="4">
    <source>
        <dbReference type="ARBA" id="ARBA00022837"/>
    </source>
</evidence>
<dbReference type="Gene3D" id="3.40.720.10">
    <property type="entry name" value="Alkaline Phosphatase, subunit A"/>
    <property type="match status" value="1"/>
</dbReference>
<evidence type="ECO:0000313" key="7">
    <source>
        <dbReference type="Proteomes" id="UP000479293"/>
    </source>
</evidence>
<dbReference type="GO" id="GO:0046872">
    <property type="term" value="F:metal ion binding"/>
    <property type="evidence" value="ECO:0007669"/>
    <property type="project" value="UniProtKB-KW"/>
</dbReference>
<keyword evidence="4" id="KW-0106">Calcium</keyword>
<dbReference type="Proteomes" id="UP000479293">
    <property type="component" value="Unassembled WGS sequence"/>
</dbReference>
<keyword evidence="7" id="KW-1185">Reference proteome</keyword>
<dbReference type="PANTHER" id="PTHR42693">
    <property type="entry name" value="ARYLSULFATASE FAMILY MEMBER"/>
    <property type="match status" value="1"/>
</dbReference>
<reference evidence="6 7" key="1">
    <citation type="submission" date="2019-10" db="EMBL/GenBank/DDBJ databases">
        <title>Draft Genome Sequence of Cytophagaceae sp. SJW1-29.</title>
        <authorList>
            <person name="Choi A."/>
        </authorList>
    </citation>
    <scope>NUCLEOTIDE SEQUENCE [LARGE SCALE GENOMIC DNA]</scope>
    <source>
        <strain evidence="6 7">SJW1-29</strain>
    </source>
</reference>
<dbReference type="InterPro" id="IPR050738">
    <property type="entry name" value="Sulfatase"/>
</dbReference>
<dbReference type="SUPFAM" id="SSF53649">
    <property type="entry name" value="Alkaline phosphatase-like"/>
    <property type="match status" value="1"/>
</dbReference>
<sequence length="458" mass="51982">MRIFLGFLLMVFFGVGTLAQTLPPARPNIIYIMADDLGYFDLGCYGNPYNETPHLDSLARHGLRFTQAYSASPVCSPSRAAILTGRHPARYGLTNFIAGNRTDPASPVNPAPWNPFLPSSATTLAEWIKPLGYTTGMVGKWHLGGADSLAPWNQGFDFSRMIGKNGLDYYNYSIFEDSYTKEFKDDGTKYLTDKLSDYAVEFVEMNAKKSFFLYLTYSTPHVMLVPRGDKLRKYFMKYNQFEGKYNPNYAAMIESMDEGVGRLMETLQKNGLLENTLVIFTSDNGGVGLDELGPIPTNMEPLRKWKGHIYEGGIRIPAIAFWKEKIAPGQTSDQYFSNVDYFATFSELLRYPMPNIEMDSRSILANLLDPKTTRPDQPAYWHYPHFSNQMGRPAGAMRLGDYKLTESYETGEMELYNLREDLSESKNLAASMPEKKQEMAAQWKAWQQQVKANMPVRK</sequence>
<dbReference type="AlphaFoldDB" id="A0A7C9B9K6"/>
<dbReference type="Gene3D" id="3.30.1120.10">
    <property type="match status" value="1"/>
</dbReference>
<name>A0A7C9B9K6_9BACT</name>
<dbReference type="InterPro" id="IPR024607">
    <property type="entry name" value="Sulfatase_CS"/>
</dbReference>
<keyword evidence="6" id="KW-0808">Transferase</keyword>
<accession>A0A7C9B9K6</accession>
<dbReference type="PROSITE" id="PS00523">
    <property type="entry name" value="SULFATASE_1"/>
    <property type="match status" value="1"/>
</dbReference>
<keyword evidence="3 6" id="KW-0378">Hydrolase</keyword>
<evidence type="ECO:0000313" key="6">
    <source>
        <dbReference type="EMBL" id="MPR33422.1"/>
    </source>
</evidence>